<protein>
    <submittedName>
        <fullName evidence="1">Uncharacterized protein</fullName>
    </submittedName>
</protein>
<name>A0A1H2VGH5_THIRO</name>
<dbReference type="EMBL" id="FNNZ01000007">
    <property type="protein sequence ID" value="SDW67310.1"/>
    <property type="molecule type" value="Genomic_DNA"/>
</dbReference>
<organism evidence="1 2">
    <name type="scientific">Thiocapsa roseopersicina</name>
    <dbReference type="NCBI Taxonomy" id="1058"/>
    <lineage>
        <taxon>Bacteria</taxon>
        <taxon>Pseudomonadati</taxon>
        <taxon>Pseudomonadota</taxon>
        <taxon>Gammaproteobacteria</taxon>
        <taxon>Chromatiales</taxon>
        <taxon>Chromatiaceae</taxon>
        <taxon>Thiocapsa</taxon>
    </lineage>
</organism>
<dbReference type="AlphaFoldDB" id="A0A1H2VGH5"/>
<reference evidence="2" key="1">
    <citation type="submission" date="2016-10" db="EMBL/GenBank/DDBJ databases">
        <authorList>
            <person name="Varghese N."/>
            <person name="Submissions S."/>
        </authorList>
    </citation>
    <scope>NUCLEOTIDE SEQUENCE [LARGE SCALE GENOMIC DNA]</scope>
    <source>
        <strain evidence="2">DSM 217</strain>
    </source>
</reference>
<evidence type="ECO:0000313" key="1">
    <source>
        <dbReference type="EMBL" id="SDW67310.1"/>
    </source>
</evidence>
<sequence>MLNLLKSGPLRRHFNLFPHRGVEVLKNFLAKYRVLNFYLGSSSKLYLAEWENRTKPTLNNIRPKRH</sequence>
<evidence type="ECO:0000313" key="2">
    <source>
        <dbReference type="Proteomes" id="UP000198816"/>
    </source>
</evidence>
<accession>A0A1H2VGH5</accession>
<keyword evidence="2" id="KW-1185">Reference proteome</keyword>
<gene>
    <name evidence="1" type="ORF">SAMN05421783_1079</name>
</gene>
<proteinExistence type="predicted"/>
<dbReference type="Proteomes" id="UP000198816">
    <property type="component" value="Unassembled WGS sequence"/>
</dbReference>